<keyword evidence="3" id="KW-1185">Reference proteome</keyword>
<comment type="caution">
    <text evidence="2">The sequence shown here is derived from an EMBL/GenBank/DDBJ whole genome shotgun (WGS) entry which is preliminary data.</text>
</comment>
<accession>A0A9P9XXA6</accession>
<dbReference type="RefSeq" id="XP_051360219.1">
    <property type="nucleotide sequence ID" value="XM_051508750.1"/>
</dbReference>
<gene>
    <name evidence="2" type="ORF">J7T54_000461</name>
</gene>
<reference evidence="2" key="2">
    <citation type="submission" date="2022-07" db="EMBL/GenBank/DDBJ databases">
        <authorList>
            <person name="Goncalves M.F.M."/>
            <person name="Hilario S."/>
            <person name="Van De Peer Y."/>
            <person name="Esteves A.C."/>
            <person name="Alves A."/>
        </authorList>
    </citation>
    <scope>NUCLEOTIDE SEQUENCE</scope>
    <source>
        <strain evidence="2">MUM 19.33</strain>
    </source>
</reference>
<reference evidence="2" key="1">
    <citation type="journal article" date="2021" name="J Fungi (Basel)">
        <title>Genomic and Metabolomic Analyses of the Marine Fungus Emericellopsis cladophorae: Insights into Saltwater Adaptability Mechanisms and Its Biosynthetic Potential.</title>
        <authorList>
            <person name="Goncalves M.F.M."/>
            <person name="Hilario S."/>
            <person name="Van de Peer Y."/>
            <person name="Esteves A.C."/>
            <person name="Alves A."/>
        </authorList>
    </citation>
    <scope>NUCLEOTIDE SEQUENCE</scope>
    <source>
        <strain evidence="2">MUM 19.33</strain>
    </source>
</reference>
<dbReference type="GeneID" id="75826980"/>
<protein>
    <submittedName>
        <fullName evidence="2">Uncharacterized protein</fullName>
    </submittedName>
</protein>
<dbReference type="OrthoDB" id="4354287at2759"/>
<dbReference type="AlphaFoldDB" id="A0A9P9XXA6"/>
<feature type="coiled-coil region" evidence="1">
    <location>
        <begin position="211"/>
        <end position="247"/>
    </location>
</feature>
<dbReference type="Proteomes" id="UP001055219">
    <property type="component" value="Unassembled WGS sequence"/>
</dbReference>
<evidence type="ECO:0000313" key="2">
    <source>
        <dbReference type="EMBL" id="KAI6779363.1"/>
    </source>
</evidence>
<name>A0A9P9XXA6_9HYPO</name>
<evidence type="ECO:0000256" key="1">
    <source>
        <dbReference type="SAM" id="Coils"/>
    </source>
</evidence>
<dbReference type="EMBL" id="JAGIXG020000048">
    <property type="protein sequence ID" value="KAI6779363.1"/>
    <property type="molecule type" value="Genomic_DNA"/>
</dbReference>
<sequence length="248" mass="27343">MLYPIHVRGSLPKGLSEELDRGLVSKIYTVALGAQGSCFIIYLGRDGLDHFYSYGLPRRLQDWLSARSPRGRWVGNLRGLRLCLGPDNASYWAADGADSISENLPSGLQVYLSLLPNNGVKLVDCISLGCNGTYYLRTSNGRHRRNIAGSAKLSDYLDSVQSSAGNLTNVAGLALHPVYKDTWILQSANGFSFSNGLDAQAREAFDNIQPAVEAKLQRTSLKAALERMEIEQMIAEHRAKMEANEREH</sequence>
<proteinExistence type="predicted"/>
<keyword evidence="1" id="KW-0175">Coiled coil</keyword>
<organism evidence="2 3">
    <name type="scientific">Emericellopsis cladophorae</name>
    <dbReference type="NCBI Taxonomy" id="2686198"/>
    <lineage>
        <taxon>Eukaryota</taxon>
        <taxon>Fungi</taxon>
        <taxon>Dikarya</taxon>
        <taxon>Ascomycota</taxon>
        <taxon>Pezizomycotina</taxon>
        <taxon>Sordariomycetes</taxon>
        <taxon>Hypocreomycetidae</taxon>
        <taxon>Hypocreales</taxon>
        <taxon>Bionectriaceae</taxon>
        <taxon>Emericellopsis</taxon>
    </lineage>
</organism>
<evidence type="ECO:0000313" key="3">
    <source>
        <dbReference type="Proteomes" id="UP001055219"/>
    </source>
</evidence>